<dbReference type="OrthoDB" id="9927234at2"/>
<keyword evidence="3" id="KW-1185">Reference proteome</keyword>
<sequence length="76" mass="9024">MNRAERRRQEREQKKKPFSNFEDLPRFAQQHQENMAAVLVTSAIQTLAEDFDFNAEELSDFNEGLQQRVKKMIQLP</sequence>
<evidence type="ECO:0000313" key="3">
    <source>
        <dbReference type="Proteomes" id="UP000198584"/>
    </source>
</evidence>
<organism evidence="2 3">
    <name type="scientific">Thalassobacillus cyri</name>
    <dbReference type="NCBI Taxonomy" id="571932"/>
    <lineage>
        <taxon>Bacteria</taxon>
        <taxon>Bacillati</taxon>
        <taxon>Bacillota</taxon>
        <taxon>Bacilli</taxon>
        <taxon>Bacillales</taxon>
        <taxon>Bacillaceae</taxon>
        <taxon>Thalassobacillus</taxon>
    </lineage>
</organism>
<evidence type="ECO:0000313" key="2">
    <source>
        <dbReference type="EMBL" id="SEA53639.1"/>
    </source>
</evidence>
<evidence type="ECO:0000256" key="1">
    <source>
        <dbReference type="SAM" id="MobiDB-lite"/>
    </source>
</evidence>
<proteinExistence type="predicted"/>
<protein>
    <submittedName>
        <fullName evidence="2">Uncharacterized protein</fullName>
    </submittedName>
</protein>
<dbReference type="AlphaFoldDB" id="A0A1H4BZX4"/>
<accession>A0A1H4BZX4</accession>
<feature type="region of interest" description="Disordered" evidence="1">
    <location>
        <begin position="1"/>
        <end position="23"/>
    </location>
</feature>
<dbReference type="Proteomes" id="UP000198584">
    <property type="component" value="Unassembled WGS sequence"/>
</dbReference>
<dbReference type="RefSeq" id="WP_093044394.1">
    <property type="nucleotide sequence ID" value="NZ_FNQR01000005.1"/>
</dbReference>
<reference evidence="2 3" key="1">
    <citation type="submission" date="2016-10" db="EMBL/GenBank/DDBJ databases">
        <authorList>
            <person name="de Groot N.N."/>
        </authorList>
    </citation>
    <scope>NUCLEOTIDE SEQUENCE [LARGE SCALE GENOMIC DNA]</scope>
    <source>
        <strain evidence="2 3">CCM7597</strain>
    </source>
</reference>
<gene>
    <name evidence="2" type="ORF">SAMN05421743_105211</name>
</gene>
<name>A0A1H4BZX4_9BACI</name>
<dbReference type="EMBL" id="FNQR01000005">
    <property type="protein sequence ID" value="SEA53639.1"/>
    <property type="molecule type" value="Genomic_DNA"/>
</dbReference>
<dbReference type="STRING" id="571932.SAMN05421743_105211"/>